<dbReference type="GO" id="GO:0003677">
    <property type="term" value="F:DNA binding"/>
    <property type="evidence" value="ECO:0007669"/>
    <property type="project" value="InterPro"/>
</dbReference>
<dbReference type="Pfam" id="PF00476">
    <property type="entry name" value="DNA_pol_A"/>
    <property type="match status" value="1"/>
</dbReference>
<reference evidence="6 7" key="1">
    <citation type="submission" date="2016-10" db="EMBL/GenBank/DDBJ databases">
        <title>Actinomyces aegypiusis sp. nov., isolated from the Aegypius monachus in Qinghai Tibet Plateau China.</title>
        <authorList>
            <person name="Wang Y."/>
        </authorList>
    </citation>
    <scope>NUCLEOTIDE SEQUENCE [LARGE SCALE GENOMIC DNA]</scope>
    <source>
        <strain evidence="6 7">VUL4_3</strain>
    </source>
</reference>
<dbReference type="Gene3D" id="1.10.150.20">
    <property type="entry name" value="5' to 3' exonuclease, C-terminal subdomain"/>
    <property type="match status" value="1"/>
</dbReference>
<dbReference type="Gene3D" id="3.30.70.370">
    <property type="match status" value="1"/>
</dbReference>
<evidence type="ECO:0000259" key="5">
    <source>
        <dbReference type="SMART" id="SM00482"/>
    </source>
</evidence>
<dbReference type="InterPro" id="IPR012337">
    <property type="entry name" value="RNaseH-like_sf"/>
</dbReference>
<dbReference type="PANTHER" id="PTHR10133:SF27">
    <property type="entry name" value="DNA POLYMERASE NU"/>
    <property type="match status" value="1"/>
</dbReference>
<dbReference type="InterPro" id="IPR006141">
    <property type="entry name" value="Intein_N"/>
</dbReference>
<dbReference type="InterPro" id="IPR030934">
    <property type="entry name" value="Intein_C"/>
</dbReference>
<evidence type="ECO:0000256" key="2">
    <source>
        <dbReference type="ARBA" id="ARBA00022705"/>
    </source>
</evidence>
<dbReference type="SMART" id="SM00482">
    <property type="entry name" value="POLAc"/>
    <property type="match status" value="1"/>
</dbReference>
<dbReference type="Proteomes" id="UP000176288">
    <property type="component" value="Chromosome"/>
</dbReference>
<dbReference type="InterPro" id="IPR002298">
    <property type="entry name" value="DNA_polymerase_A"/>
</dbReference>
<dbReference type="PROSITE" id="PS50818">
    <property type="entry name" value="INTEIN_C_TER"/>
    <property type="match status" value="1"/>
</dbReference>
<dbReference type="RefSeq" id="WP_071163531.1">
    <property type="nucleotide sequence ID" value="NZ_CP017812.1"/>
</dbReference>
<evidence type="ECO:0000256" key="3">
    <source>
        <dbReference type="ARBA" id="ARBA00049244"/>
    </source>
</evidence>
<dbReference type="OrthoDB" id="9764911at2"/>
<dbReference type="GO" id="GO:0006261">
    <property type="term" value="P:DNA-templated DNA replication"/>
    <property type="evidence" value="ECO:0007669"/>
    <property type="project" value="InterPro"/>
</dbReference>
<organism evidence="6 7">
    <name type="scientific">Boudabousia tangfeifanii</name>
    <dbReference type="NCBI Taxonomy" id="1912795"/>
    <lineage>
        <taxon>Bacteria</taxon>
        <taxon>Bacillati</taxon>
        <taxon>Actinomycetota</taxon>
        <taxon>Actinomycetes</taxon>
        <taxon>Actinomycetales</taxon>
        <taxon>Actinomycetaceae</taxon>
        <taxon>Boudabousia</taxon>
    </lineage>
</organism>
<protein>
    <recommendedName>
        <fullName evidence="1">DNA-directed DNA polymerase</fullName>
        <ecNumber evidence="1">2.7.7.7</ecNumber>
    </recommendedName>
</protein>
<evidence type="ECO:0000313" key="7">
    <source>
        <dbReference type="Proteomes" id="UP000176288"/>
    </source>
</evidence>
<dbReference type="InterPro" id="IPR036844">
    <property type="entry name" value="Hint_dom_sf"/>
</dbReference>
<gene>
    <name evidence="6" type="ORF">BK816_01110</name>
</gene>
<evidence type="ECO:0000256" key="1">
    <source>
        <dbReference type="ARBA" id="ARBA00012417"/>
    </source>
</evidence>
<dbReference type="SUPFAM" id="SSF51294">
    <property type="entry name" value="Hedgehog/intein (Hint) domain"/>
    <property type="match status" value="1"/>
</dbReference>
<keyword evidence="2" id="KW-0235">DNA replication</keyword>
<dbReference type="AlphaFoldDB" id="A0A1D9MIE1"/>
<dbReference type="InterPro" id="IPR001098">
    <property type="entry name" value="DNA-dir_DNA_pol_A_palm_dom"/>
</dbReference>
<dbReference type="PANTHER" id="PTHR10133">
    <property type="entry name" value="DNA POLYMERASE I"/>
    <property type="match status" value="1"/>
</dbReference>
<dbReference type="InterPro" id="IPR043502">
    <property type="entry name" value="DNA/RNA_pol_sf"/>
</dbReference>
<dbReference type="STRING" id="1912795.BK816_01110"/>
<dbReference type="GO" id="GO:0016539">
    <property type="term" value="P:intein-mediated protein splicing"/>
    <property type="evidence" value="ECO:0007669"/>
    <property type="project" value="InterPro"/>
</dbReference>
<proteinExistence type="predicted"/>
<accession>A0A1D9MIE1</accession>
<feature type="region of interest" description="Disordered" evidence="4">
    <location>
        <begin position="705"/>
        <end position="734"/>
    </location>
</feature>
<feature type="domain" description="DNA-directed DNA polymerase family A palm" evidence="5">
    <location>
        <begin position="372"/>
        <end position="925"/>
    </location>
</feature>
<dbReference type="GO" id="GO:0006302">
    <property type="term" value="P:double-strand break repair"/>
    <property type="evidence" value="ECO:0007669"/>
    <property type="project" value="TreeGrafter"/>
</dbReference>
<dbReference type="SUPFAM" id="SSF56672">
    <property type="entry name" value="DNA/RNA polymerases"/>
    <property type="match status" value="2"/>
</dbReference>
<dbReference type="SUPFAM" id="SSF53098">
    <property type="entry name" value="Ribonuclease H-like"/>
    <property type="match status" value="1"/>
</dbReference>
<dbReference type="GO" id="GO:0003887">
    <property type="term" value="F:DNA-directed DNA polymerase activity"/>
    <property type="evidence" value="ECO:0007669"/>
    <property type="project" value="UniProtKB-EC"/>
</dbReference>
<feature type="region of interest" description="Disordered" evidence="4">
    <location>
        <begin position="636"/>
        <end position="661"/>
    </location>
</feature>
<keyword evidence="7" id="KW-1185">Reference proteome</keyword>
<feature type="compositionally biased region" description="Polar residues" evidence="4">
    <location>
        <begin position="717"/>
        <end position="734"/>
    </location>
</feature>
<comment type="catalytic activity">
    <reaction evidence="3">
        <text>DNA(n) + a 2'-deoxyribonucleoside 5'-triphosphate = DNA(n+1) + diphosphate</text>
        <dbReference type="Rhea" id="RHEA:22508"/>
        <dbReference type="Rhea" id="RHEA-COMP:17339"/>
        <dbReference type="Rhea" id="RHEA-COMP:17340"/>
        <dbReference type="ChEBI" id="CHEBI:33019"/>
        <dbReference type="ChEBI" id="CHEBI:61560"/>
        <dbReference type="ChEBI" id="CHEBI:173112"/>
        <dbReference type="EC" id="2.7.7.7"/>
    </reaction>
</comment>
<dbReference type="PROSITE" id="PS50817">
    <property type="entry name" value="INTEIN_N_TER"/>
    <property type="match status" value="1"/>
</dbReference>
<dbReference type="EMBL" id="CP017812">
    <property type="protein sequence ID" value="AOZ72065.1"/>
    <property type="molecule type" value="Genomic_DNA"/>
</dbReference>
<evidence type="ECO:0000313" key="6">
    <source>
        <dbReference type="EMBL" id="AOZ72065.1"/>
    </source>
</evidence>
<sequence length="960" mass="106434">MTTNHTSLILDIETFSTVNLGKAGMYRYAQDPTFEVLLLSYSWDTGPVQNIDIASGEAIPADVLAALDDPEITKWAFNAAFERTCLSAHLGRQLQPVGWRCHMVWAAALGLPLSLDGVSKALKLESGKLATGKDLIRFFSVPANPSLLNNGLNRNLPGHAPDKWEQFKTYNARDVEAELELHAKLSPFPLPEQLWREYWDDQTINDRGIHLDLDLASAAIELDKQVREKNLARSSQLTGLDNPNSPLQLKDWANQRGITMATMGKQEVQDTLTSTSDPVVKEVLALRLELSKSSVRKYEAMTTSANPTDQRARGLMQFHGAARTGRWAGRLIQVQNLPRNYLPDLDAARALVKDRNLTALEMLYDSVPDVLSQLIRTAFIPREGCEFIVADYSAIEARVIAWLAGENWRLDLFGRGGDIYCQSASQMFGIPVEKHGANAHLRQKGKIAELACIAQGELVLTDHGLVPIEEVTRAQKVWDGTAWVSHEGVIYKGERHVITYQGLTATPDHLVWVEGQSEPVPFGQAATSGAHLTISADGRHPIRVGENHQPRKTLVQELEPLPSTHPVCGVRENLLDRTQQPATWRVQGLPILFETQDCAQVVGSTFDCCQTTVHEPQRPELRQVWRTGHRVPFPLHPSSRLVGDGQSSAAQPSVRVGSDRHQWTLRAGKPTHGHQERKPGQPQEHRALPLRTPLLALQPASCHEKTLPRLQSRANHRTSTQSNDRATQSLANHQRTARLYDIRNAGKHHRYTVSGHLVHNCGYGGSVGALENMGALRMGLQADELPGLVSAWREANPAIVEFWWAIDAAAQRCLTTGRPASTHGITFTRKAGILFCCLPSGRRLAYPGATITTGRFGRDVITYQGQNTAKRWDWIETYGPKLVENIVQATARDLLVHAIHTVEAKGWPVVMHVHDEIVIEIPKDTVTVEEVAAAMCQAPSWAEGLPLDADGYGCDYYRKD</sequence>
<dbReference type="EC" id="2.7.7.7" evidence="1"/>
<evidence type="ECO:0000256" key="4">
    <source>
        <dbReference type="SAM" id="MobiDB-lite"/>
    </source>
</evidence>
<name>A0A1D9MIE1_9ACTO</name>
<dbReference type="KEGG" id="avu:BK816_01110"/>